<protein>
    <submittedName>
        <fullName evidence="2">Uncharacterized protein</fullName>
    </submittedName>
</protein>
<organism evidence="2 3">
    <name type="scientific">Smittium culicis</name>
    <dbReference type="NCBI Taxonomy" id="133412"/>
    <lineage>
        <taxon>Eukaryota</taxon>
        <taxon>Fungi</taxon>
        <taxon>Fungi incertae sedis</taxon>
        <taxon>Zoopagomycota</taxon>
        <taxon>Kickxellomycotina</taxon>
        <taxon>Harpellomycetes</taxon>
        <taxon>Harpellales</taxon>
        <taxon>Legeriomycetaceae</taxon>
        <taxon>Smittium</taxon>
    </lineage>
</organism>
<evidence type="ECO:0000313" key="3">
    <source>
        <dbReference type="Proteomes" id="UP000187283"/>
    </source>
</evidence>
<sequence>MMYGWKKVLLKLLNASTRRSINNNGEVENVIFPAIDINKYNLSSFENMAKNGYIEVFRLLISAHNIAFDKSGNVKGISKDYNQNEKIFLHQIFKLKIYKLEKGAEGDSIFSEFDSLFLDNDYGYNKLIDEKFSEVFDEIGDTCDFEHYTPDYHSFISTKLRNYTNVCIPLFIQ</sequence>
<evidence type="ECO:0000313" key="2">
    <source>
        <dbReference type="EMBL" id="OMJ08355.1"/>
    </source>
</evidence>
<accession>A0A1R1X141</accession>
<name>A0A1R1X141_9FUNG</name>
<keyword evidence="3" id="KW-1185">Reference proteome</keyword>
<dbReference type="Proteomes" id="UP000187283">
    <property type="component" value="Unassembled WGS sequence"/>
</dbReference>
<reference evidence="2 3" key="1">
    <citation type="submission" date="2017-01" db="EMBL/GenBank/DDBJ databases">
        <authorList>
            <person name="Mah S.A."/>
            <person name="Swanson W.J."/>
            <person name="Moy G.W."/>
            <person name="Vacquier V.D."/>
        </authorList>
    </citation>
    <scope>NUCLEOTIDE SEQUENCE [LARGE SCALE GENOMIC DNA]</scope>
    <source>
        <strain evidence="2 3">GSMNP</strain>
    </source>
</reference>
<dbReference type="EMBL" id="LSSN01005844">
    <property type="protein sequence ID" value="OMJ08251.1"/>
    <property type="molecule type" value="Genomic_DNA"/>
</dbReference>
<dbReference type="AlphaFoldDB" id="A0A1R1X141"/>
<comment type="caution">
    <text evidence="2">The sequence shown here is derived from an EMBL/GenBank/DDBJ whole genome shotgun (WGS) entry which is preliminary data.</text>
</comment>
<gene>
    <name evidence="2" type="ORF">AYI70_g11597</name>
    <name evidence="1" type="ORF">AYI70_g11665</name>
</gene>
<dbReference type="EMBL" id="LSSN01005820">
    <property type="protein sequence ID" value="OMJ08355.1"/>
    <property type="molecule type" value="Genomic_DNA"/>
</dbReference>
<proteinExistence type="predicted"/>
<evidence type="ECO:0000313" key="1">
    <source>
        <dbReference type="EMBL" id="OMJ08251.1"/>
    </source>
</evidence>